<feature type="compositionally biased region" description="Polar residues" evidence="1">
    <location>
        <begin position="27"/>
        <end position="37"/>
    </location>
</feature>
<evidence type="ECO:0000313" key="2">
    <source>
        <dbReference type="EMBL" id="KAG6506649.1"/>
    </source>
</evidence>
<gene>
    <name evidence="2" type="ORF">ZIOFF_031976</name>
</gene>
<comment type="caution">
    <text evidence="2">The sequence shown here is derived from an EMBL/GenBank/DDBJ whole genome shotgun (WGS) entry which is preliminary data.</text>
</comment>
<feature type="compositionally biased region" description="Polar residues" evidence="1">
    <location>
        <begin position="155"/>
        <end position="164"/>
    </location>
</feature>
<feature type="compositionally biased region" description="Basic residues" evidence="1">
    <location>
        <begin position="1"/>
        <end position="10"/>
    </location>
</feature>
<proteinExistence type="predicted"/>
<evidence type="ECO:0000313" key="3">
    <source>
        <dbReference type="Proteomes" id="UP000734854"/>
    </source>
</evidence>
<dbReference type="EMBL" id="JACMSC010000009">
    <property type="protein sequence ID" value="KAG6506649.1"/>
    <property type="molecule type" value="Genomic_DNA"/>
</dbReference>
<dbReference type="AlphaFoldDB" id="A0A8J5GUQ3"/>
<name>A0A8J5GUQ3_ZINOF</name>
<reference evidence="2 3" key="1">
    <citation type="submission" date="2020-08" db="EMBL/GenBank/DDBJ databases">
        <title>Plant Genome Project.</title>
        <authorList>
            <person name="Zhang R.-G."/>
        </authorList>
    </citation>
    <scope>NUCLEOTIDE SEQUENCE [LARGE SCALE GENOMIC DNA]</scope>
    <source>
        <tissue evidence="2">Rhizome</tissue>
    </source>
</reference>
<feature type="compositionally biased region" description="Basic and acidic residues" evidence="1">
    <location>
        <begin position="39"/>
        <end position="49"/>
    </location>
</feature>
<accession>A0A8J5GUQ3</accession>
<feature type="compositionally biased region" description="Basic and acidic residues" evidence="1">
    <location>
        <begin position="11"/>
        <end position="23"/>
    </location>
</feature>
<feature type="region of interest" description="Disordered" evidence="1">
    <location>
        <begin position="1"/>
        <end position="87"/>
    </location>
</feature>
<organism evidence="2 3">
    <name type="scientific">Zingiber officinale</name>
    <name type="common">Ginger</name>
    <name type="synonym">Amomum zingiber</name>
    <dbReference type="NCBI Taxonomy" id="94328"/>
    <lineage>
        <taxon>Eukaryota</taxon>
        <taxon>Viridiplantae</taxon>
        <taxon>Streptophyta</taxon>
        <taxon>Embryophyta</taxon>
        <taxon>Tracheophyta</taxon>
        <taxon>Spermatophyta</taxon>
        <taxon>Magnoliopsida</taxon>
        <taxon>Liliopsida</taxon>
        <taxon>Zingiberales</taxon>
        <taxon>Zingiberaceae</taxon>
        <taxon>Zingiber</taxon>
    </lineage>
</organism>
<protein>
    <submittedName>
        <fullName evidence="2">Uncharacterized protein</fullName>
    </submittedName>
</protein>
<evidence type="ECO:0000256" key="1">
    <source>
        <dbReference type="SAM" id="MobiDB-lite"/>
    </source>
</evidence>
<keyword evidence="3" id="KW-1185">Reference proteome</keyword>
<sequence>MVTLLGRKRGRDREKLRQRDPARAHLRQQQTKRQGNARSRREVVKEKGKPRAPVPVVSRLTKGKEGKSPVGRGWLGHGNFAPRGWRPKEGKALGREILENVAASRQALPALQSKESGGSELRAVQISSGRGIKGGRQVHSSYLGEGDISQDGMEGTQTGVVEET</sequence>
<feature type="region of interest" description="Disordered" evidence="1">
    <location>
        <begin position="109"/>
        <end position="164"/>
    </location>
</feature>
<dbReference type="Proteomes" id="UP000734854">
    <property type="component" value="Unassembled WGS sequence"/>
</dbReference>